<evidence type="ECO:0000313" key="1">
    <source>
        <dbReference type="EMBL" id="KAK6758186.1"/>
    </source>
</evidence>
<dbReference type="Proteomes" id="UP001303046">
    <property type="component" value="Unassembled WGS sequence"/>
</dbReference>
<name>A0ABR1E8W3_NECAM</name>
<dbReference type="EMBL" id="JAVFWL010000005">
    <property type="protein sequence ID" value="KAK6758186.1"/>
    <property type="molecule type" value="Genomic_DNA"/>
</dbReference>
<reference evidence="1 2" key="1">
    <citation type="submission" date="2023-08" db="EMBL/GenBank/DDBJ databases">
        <title>A Necator americanus chromosomal reference genome.</title>
        <authorList>
            <person name="Ilik V."/>
            <person name="Petrzelkova K.J."/>
            <person name="Pardy F."/>
            <person name="Fuh T."/>
            <person name="Niatou-Singa F.S."/>
            <person name="Gouil Q."/>
            <person name="Baker L."/>
            <person name="Ritchie M.E."/>
            <person name="Jex A.R."/>
            <person name="Gazzola D."/>
            <person name="Li H."/>
            <person name="Toshio Fujiwara R."/>
            <person name="Zhan B."/>
            <person name="Aroian R.V."/>
            <person name="Pafco B."/>
            <person name="Schwarz E.M."/>
        </authorList>
    </citation>
    <scope>NUCLEOTIDE SEQUENCE [LARGE SCALE GENOMIC DNA]</scope>
    <source>
        <strain evidence="1 2">Aroian</strain>
        <tissue evidence="1">Whole animal</tissue>
    </source>
</reference>
<keyword evidence="2" id="KW-1185">Reference proteome</keyword>
<comment type="caution">
    <text evidence="1">The sequence shown here is derived from an EMBL/GenBank/DDBJ whole genome shotgun (WGS) entry which is preliminary data.</text>
</comment>
<evidence type="ECO:0000313" key="2">
    <source>
        <dbReference type="Proteomes" id="UP001303046"/>
    </source>
</evidence>
<organism evidence="1 2">
    <name type="scientific">Necator americanus</name>
    <name type="common">Human hookworm</name>
    <dbReference type="NCBI Taxonomy" id="51031"/>
    <lineage>
        <taxon>Eukaryota</taxon>
        <taxon>Metazoa</taxon>
        <taxon>Ecdysozoa</taxon>
        <taxon>Nematoda</taxon>
        <taxon>Chromadorea</taxon>
        <taxon>Rhabditida</taxon>
        <taxon>Rhabditina</taxon>
        <taxon>Rhabditomorpha</taxon>
        <taxon>Strongyloidea</taxon>
        <taxon>Ancylostomatidae</taxon>
        <taxon>Bunostominae</taxon>
        <taxon>Necator</taxon>
    </lineage>
</organism>
<gene>
    <name evidence="1" type="primary">Necator_chrV.g20583</name>
    <name evidence="1" type="ORF">RB195_015790</name>
</gene>
<proteinExistence type="predicted"/>
<protein>
    <submittedName>
        <fullName evidence="1">Uncharacterized protein</fullName>
    </submittedName>
</protein>
<accession>A0ABR1E8W3</accession>
<sequence>MTEFWSSRRGRVVNGRFNAFSVPEGFLAKKVVEMLERVLVGRREARRNNEDNLDALLLTAPLTLDRSVYARSARTRSTESDMGYLLRPILVSVIRGSRMRYWSPNGAYRLEISRRRG</sequence>